<evidence type="ECO:0000256" key="3">
    <source>
        <dbReference type="ARBA" id="ARBA00022629"/>
    </source>
</evidence>
<dbReference type="Gene3D" id="3.30.420.40">
    <property type="match status" value="2"/>
</dbReference>
<dbReference type="PANTHER" id="PTHR18964:SF149">
    <property type="entry name" value="BIFUNCTIONAL UDP-N-ACETYLGLUCOSAMINE 2-EPIMERASE_N-ACETYLMANNOSAMINE KINASE"/>
    <property type="match status" value="1"/>
</dbReference>
<evidence type="ECO:0000256" key="2">
    <source>
        <dbReference type="ARBA" id="ARBA00006479"/>
    </source>
</evidence>
<dbReference type="InterPro" id="IPR043129">
    <property type="entry name" value="ATPase_NBD"/>
</dbReference>
<dbReference type="InterPro" id="IPR000600">
    <property type="entry name" value="ROK"/>
</dbReference>
<dbReference type="Gene3D" id="1.10.10.10">
    <property type="entry name" value="Winged helix-like DNA-binding domain superfamily/Winged helix DNA-binding domain"/>
    <property type="match status" value="1"/>
</dbReference>
<sequence length="398" mass="44303">MTEVIEEFRNISIDAKKILGIVQKNGPLTKAQILNITNLKLTTLNRIIKPIIDNKLIIEVSIGESTGGRKPSLYDVNNNYVFIGIDISRIYTQVVFTDLKLNVIYKERFNMDSSYSPEKTVNKIKQICIDGIKKLKLKKANIVLAGLGTVGPMDLEKGLIKNPINFMSSGWENVAIKEMLQEALELEIYMDNGANSAVTAEYLFGSGKAFKNIAYFNFGRGIRTGVISNGNIIRVINDTEDAFAHMTIDFDGEKCSCGNYGCVECYSSIMAITKKFKEEIKNLKKNTIGKPIEDINYVDICLAAEKGDELAYKIILEAAKVFGTALANFINLLNPEVVVLSGPLMMVSNLFYNVSYKTAKERCYFSNHANIFFYKGGYFKENAISVGAVAIAIEKLIL</sequence>
<dbReference type="GO" id="GO:0016301">
    <property type="term" value="F:kinase activity"/>
    <property type="evidence" value="ECO:0007669"/>
    <property type="project" value="UniProtKB-KW"/>
</dbReference>
<comment type="function">
    <text evidence="1">Transcriptional repressor of xylose-utilizing enzymes.</text>
</comment>
<protein>
    <submittedName>
        <fullName evidence="4">Sugar kinase of the NBD/HSP70 family, may contain an N-terminal HTH domain</fullName>
    </submittedName>
</protein>
<proteinExistence type="inferred from homology"/>
<accession>A0A1W1XXU7</accession>
<dbReference type="PANTHER" id="PTHR18964">
    <property type="entry name" value="ROK (REPRESSOR, ORF, KINASE) FAMILY"/>
    <property type="match status" value="1"/>
</dbReference>
<dbReference type="SUPFAM" id="SSF53067">
    <property type="entry name" value="Actin-like ATPase domain"/>
    <property type="match status" value="1"/>
</dbReference>
<reference evidence="4 5" key="1">
    <citation type="submission" date="2017-04" db="EMBL/GenBank/DDBJ databases">
        <authorList>
            <person name="Afonso C.L."/>
            <person name="Miller P.J."/>
            <person name="Scott M.A."/>
            <person name="Spackman E."/>
            <person name="Goraichik I."/>
            <person name="Dimitrov K.M."/>
            <person name="Suarez D.L."/>
            <person name="Swayne D.E."/>
        </authorList>
    </citation>
    <scope>NUCLEOTIDE SEQUENCE [LARGE SCALE GENOMIC DNA]</scope>
    <source>
        <strain evidence="4 5">DSM 12555</strain>
    </source>
</reference>
<keyword evidence="4" id="KW-0808">Transferase</keyword>
<dbReference type="RefSeq" id="WP_084117640.1">
    <property type="nucleotide sequence ID" value="NZ_FWXH01000029.1"/>
</dbReference>
<keyword evidence="3" id="KW-0859">Xylose metabolism</keyword>
<dbReference type="OrthoDB" id="9796533at2"/>
<keyword evidence="5" id="KW-1185">Reference proteome</keyword>
<dbReference type="EMBL" id="FWXH01000029">
    <property type="protein sequence ID" value="SMC28753.1"/>
    <property type="molecule type" value="Genomic_DNA"/>
</dbReference>
<dbReference type="Pfam" id="PF00480">
    <property type="entry name" value="ROK"/>
    <property type="match status" value="1"/>
</dbReference>
<dbReference type="InterPro" id="IPR036390">
    <property type="entry name" value="WH_DNA-bd_sf"/>
</dbReference>
<dbReference type="SUPFAM" id="SSF46785">
    <property type="entry name" value="Winged helix' DNA-binding domain"/>
    <property type="match status" value="1"/>
</dbReference>
<dbReference type="GO" id="GO:0042732">
    <property type="term" value="P:D-xylose metabolic process"/>
    <property type="evidence" value="ECO:0007669"/>
    <property type="project" value="UniProtKB-KW"/>
</dbReference>
<comment type="similarity">
    <text evidence="2">Belongs to the ROK (NagC/XylR) family.</text>
</comment>
<dbReference type="Proteomes" id="UP000192468">
    <property type="component" value="Unassembled WGS sequence"/>
</dbReference>
<name>A0A1W1XXU7_9CLOT</name>
<dbReference type="InterPro" id="IPR036388">
    <property type="entry name" value="WH-like_DNA-bd_sf"/>
</dbReference>
<organism evidence="4 5">
    <name type="scientific">Clostridium acidisoli DSM 12555</name>
    <dbReference type="NCBI Taxonomy" id="1121291"/>
    <lineage>
        <taxon>Bacteria</taxon>
        <taxon>Bacillati</taxon>
        <taxon>Bacillota</taxon>
        <taxon>Clostridia</taxon>
        <taxon>Eubacteriales</taxon>
        <taxon>Clostridiaceae</taxon>
        <taxon>Clostridium</taxon>
    </lineage>
</organism>
<keyword evidence="4" id="KW-0418">Kinase</keyword>
<keyword evidence="3" id="KW-0119">Carbohydrate metabolism</keyword>
<evidence type="ECO:0000313" key="5">
    <source>
        <dbReference type="Proteomes" id="UP000192468"/>
    </source>
</evidence>
<gene>
    <name evidence="4" type="ORF">SAMN02745134_03651</name>
</gene>
<evidence type="ECO:0000256" key="1">
    <source>
        <dbReference type="ARBA" id="ARBA00002486"/>
    </source>
</evidence>
<evidence type="ECO:0000313" key="4">
    <source>
        <dbReference type="EMBL" id="SMC28753.1"/>
    </source>
</evidence>
<dbReference type="STRING" id="1121291.SAMN02745134_03651"/>
<dbReference type="AlphaFoldDB" id="A0A1W1XXU7"/>